<dbReference type="InterPro" id="IPR024029">
    <property type="entry name" value="Pyridox_Oxase_FMN-dep"/>
</dbReference>
<evidence type="ECO:0000313" key="2">
    <source>
        <dbReference type="EMBL" id="MCX2722957.1"/>
    </source>
</evidence>
<evidence type="ECO:0000313" key="3">
    <source>
        <dbReference type="Proteomes" id="UP001300261"/>
    </source>
</evidence>
<comment type="caution">
    <text evidence="2">The sequence shown here is derived from an EMBL/GenBank/DDBJ whole genome shotgun (WGS) entry which is preliminary data.</text>
</comment>
<proteinExistence type="predicted"/>
<dbReference type="InterPro" id="IPR011576">
    <property type="entry name" value="Pyridox_Oxase_N"/>
</dbReference>
<dbReference type="EMBL" id="JAPEVI010000003">
    <property type="protein sequence ID" value="MCX2722957.1"/>
    <property type="molecule type" value="Genomic_DNA"/>
</dbReference>
<organism evidence="2 3">
    <name type="scientific">Roseibium salinum</name>
    <dbReference type="NCBI Taxonomy" id="1604349"/>
    <lineage>
        <taxon>Bacteria</taxon>
        <taxon>Pseudomonadati</taxon>
        <taxon>Pseudomonadota</taxon>
        <taxon>Alphaproteobacteria</taxon>
        <taxon>Hyphomicrobiales</taxon>
        <taxon>Stappiaceae</taxon>
        <taxon>Roseibium</taxon>
    </lineage>
</organism>
<feature type="domain" description="Pyridoxamine 5'-phosphate oxidase N-terminal" evidence="1">
    <location>
        <begin position="30"/>
        <end position="149"/>
    </location>
</feature>
<dbReference type="Gene3D" id="2.30.110.10">
    <property type="entry name" value="Electron Transport, Fmn-binding Protein, Chain A"/>
    <property type="match status" value="1"/>
</dbReference>
<dbReference type="PANTHER" id="PTHR42815">
    <property type="entry name" value="FAD-BINDING, PUTATIVE (AFU_ORTHOLOGUE AFUA_6G07600)-RELATED"/>
    <property type="match status" value="1"/>
</dbReference>
<dbReference type="InterPro" id="IPR012349">
    <property type="entry name" value="Split_barrel_FMN-bd"/>
</dbReference>
<keyword evidence="3" id="KW-1185">Reference proteome</keyword>
<gene>
    <name evidence="2" type="ORF">ON753_11315</name>
</gene>
<reference evidence="2 3" key="1">
    <citation type="journal article" date="2016" name="Int. J. Syst. Evol. Microbiol.">
        <title>Labrenzia salina sp. nov., isolated from the rhizosphere of the halophyte Arthrocnemum macrostachyum.</title>
        <authorList>
            <person name="Camacho M."/>
            <person name="Redondo-Gomez S."/>
            <person name="Rodriguez-Llorente I."/>
            <person name="Rohde M."/>
            <person name="Sproer C."/>
            <person name="Schumann P."/>
            <person name="Klenk H.P."/>
            <person name="Montero-Calasanz M.D.C."/>
        </authorList>
    </citation>
    <scope>NUCLEOTIDE SEQUENCE [LARGE SCALE GENOMIC DNA]</scope>
    <source>
        <strain evidence="2 3">DSM 29163</strain>
    </source>
</reference>
<name>A0ABT3R1C0_9HYPH</name>
<dbReference type="Proteomes" id="UP001300261">
    <property type="component" value="Unassembled WGS sequence"/>
</dbReference>
<protein>
    <submittedName>
        <fullName evidence="2">Pyridoxamine 5'-phosphate oxidase family protein</fullName>
    </submittedName>
</protein>
<dbReference type="SUPFAM" id="SSF50475">
    <property type="entry name" value="FMN-binding split barrel"/>
    <property type="match status" value="1"/>
</dbReference>
<dbReference type="Pfam" id="PF01243">
    <property type="entry name" value="PNPOx_N"/>
    <property type="match status" value="1"/>
</dbReference>
<sequence length="202" mass="22454">MTILSSLDALHAHYGMAGEASLIKEIGHLSPAYRDIVEASSFCALATCGPEGLDCSPRGDDGMVVRIRDDKTLLMPDRRGNNRIDSLRNIVRDPRVSLMFMVPGWNNVLRINGQAAISVEPDLLASFEKDGNPPRSVIVVTIERIYFQCARAIMRAGLWNPDVRIGKGDLPTPGRILQEIKEGFDGETYDKEWPERAAKSMW</sequence>
<dbReference type="RefSeq" id="WP_265962613.1">
    <property type="nucleotide sequence ID" value="NZ_JAPEVI010000003.1"/>
</dbReference>
<dbReference type="PANTHER" id="PTHR42815:SF2">
    <property type="entry name" value="FAD-BINDING, PUTATIVE (AFU_ORTHOLOGUE AFUA_6G07600)-RELATED"/>
    <property type="match status" value="1"/>
</dbReference>
<evidence type="ECO:0000259" key="1">
    <source>
        <dbReference type="Pfam" id="PF01243"/>
    </source>
</evidence>
<accession>A0ABT3R1C0</accession>
<dbReference type="NCBIfam" id="TIGR04025">
    <property type="entry name" value="PPOX_FMN_DR2398"/>
    <property type="match status" value="1"/>
</dbReference>